<dbReference type="Proteomes" id="UP000178370">
    <property type="component" value="Unassembled WGS sequence"/>
</dbReference>
<dbReference type="Pfam" id="PF02452">
    <property type="entry name" value="PemK_toxin"/>
    <property type="match status" value="1"/>
</dbReference>
<evidence type="ECO:0000313" key="1">
    <source>
        <dbReference type="EMBL" id="OGG50026.1"/>
    </source>
</evidence>
<dbReference type="SUPFAM" id="SSF50118">
    <property type="entry name" value="Cell growth inhibitor/plasmid maintenance toxic component"/>
    <property type="match status" value="1"/>
</dbReference>
<organism evidence="1 2">
    <name type="scientific">Candidatus Kaiserbacteria bacterium RIFCSPHIGHO2_01_FULL_54_36</name>
    <dbReference type="NCBI Taxonomy" id="1798482"/>
    <lineage>
        <taxon>Bacteria</taxon>
        <taxon>Candidatus Kaiseribacteriota</taxon>
    </lineage>
</organism>
<proteinExistence type="predicted"/>
<name>A0A1F6CLA0_9BACT</name>
<accession>A0A1F6CLA0</accession>
<dbReference type="AlphaFoldDB" id="A0A1F6CLA0"/>
<protein>
    <recommendedName>
        <fullName evidence="3">Type II toxin-antitoxin system PemK/MazF family toxin</fullName>
    </recommendedName>
</protein>
<dbReference type="STRING" id="1798482.A2763_03725"/>
<evidence type="ECO:0008006" key="3">
    <source>
        <dbReference type="Google" id="ProtNLM"/>
    </source>
</evidence>
<reference evidence="1 2" key="1">
    <citation type="journal article" date="2016" name="Nat. Commun.">
        <title>Thousands of microbial genomes shed light on interconnected biogeochemical processes in an aquifer system.</title>
        <authorList>
            <person name="Anantharaman K."/>
            <person name="Brown C.T."/>
            <person name="Hug L.A."/>
            <person name="Sharon I."/>
            <person name="Castelle C.J."/>
            <person name="Probst A.J."/>
            <person name="Thomas B.C."/>
            <person name="Singh A."/>
            <person name="Wilkins M.J."/>
            <person name="Karaoz U."/>
            <person name="Brodie E.L."/>
            <person name="Williams K.H."/>
            <person name="Hubbard S.S."/>
            <person name="Banfield J.F."/>
        </authorList>
    </citation>
    <scope>NUCLEOTIDE SEQUENCE [LARGE SCALE GENOMIC DNA]</scope>
</reference>
<comment type="caution">
    <text evidence="1">The sequence shown here is derived from an EMBL/GenBank/DDBJ whole genome shotgun (WGS) entry which is preliminary data.</text>
</comment>
<evidence type="ECO:0000313" key="2">
    <source>
        <dbReference type="Proteomes" id="UP000178370"/>
    </source>
</evidence>
<dbReference type="Gene3D" id="2.30.30.110">
    <property type="match status" value="1"/>
</dbReference>
<sequence>MEKRPLKKGDIALVSFPFTDLSGEKRRPAFVVGMSADHCIALFVTSRTHGERKWHVPISASKRSGLTLPSIIRCDKIASFDVRIVQGELGKAPRHVVKQVDSKLRRLLKL</sequence>
<dbReference type="EMBL" id="MFKV01000021">
    <property type="protein sequence ID" value="OGG50026.1"/>
    <property type="molecule type" value="Genomic_DNA"/>
</dbReference>
<gene>
    <name evidence="1" type="ORF">A2763_03725</name>
</gene>
<dbReference type="GO" id="GO:0003677">
    <property type="term" value="F:DNA binding"/>
    <property type="evidence" value="ECO:0007669"/>
    <property type="project" value="InterPro"/>
</dbReference>
<dbReference type="InterPro" id="IPR003477">
    <property type="entry name" value="PemK-like"/>
</dbReference>
<dbReference type="InterPro" id="IPR011067">
    <property type="entry name" value="Plasmid_toxin/cell-grow_inhib"/>
</dbReference>